<gene>
    <name evidence="1" type="ORF">L207DRAFT_99191</name>
</gene>
<evidence type="ECO:0000313" key="1">
    <source>
        <dbReference type="EMBL" id="PMD36018.1"/>
    </source>
</evidence>
<dbReference type="Proteomes" id="UP000235786">
    <property type="component" value="Unassembled WGS sequence"/>
</dbReference>
<reference evidence="1 2" key="1">
    <citation type="submission" date="2016-04" db="EMBL/GenBank/DDBJ databases">
        <title>A degradative enzymes factory behind the ericoid mycorrhizal symbiosis.</title>
        <authorList>
            <consortium name="DOE Joint Genome Institute"/>
            <person name="Martino E."/>
            <person name="Morin E."/>
            <person name="Grelet G."/>
            <person name="Kuo A."/>
            <person name="Kohler A."/>
            <person name="Daghino S."/>
            <person name="Barry K."/>
            <person name="Choi C."/>
            <person name="Cichocki N."/>
            <person name="Clum A."/>
            <person name="Copeland A."/>
            <person name="Hainaut M."/>
            <person name="Haridas S."/>
            <person name="Labutti K."/>
            <person name="Lindquist E."/>
            <person name="Lipzen A."/>
            <person name="Khouja H.-R."/>
            <person name="Murat C."/>
            <person name="Ohm R."/>
            <person name="Olson A."/>
            <person name="Spatafora J."/>
            <person name="Veneault-Fourrey C."/>
            <person name="Henrissat B."/>
            <person name="Grigoriev I."/>
            <person name="Martin F."/>
            <person name="Perotto S."/>
        </authorList>
    </citation>
    <scope>NUCLEOTIDE SEQUENCE [LARGE SCALE GENOMIC DNA]</scope>
    <source>
        <strain evidence="1 2">F</strain>
    </source>
</reference>
<protein>
    <submittedName>
        <fullName evidence="1">Uncharacterized protein</fullName>
    </submittedName>
</protein>
<accession>A0A2J6RBY2</accession>
<proteinExistence type="predicted"/>
<evidence type="ECO:0000313" key="2">
    <source>
        <dbReference type="Proteomes" id="UP000235786"/>
    </source>
</evidence>
<organism evidence="1 2">
    <name type="scientific">Hyaloscypha variabilis (strain UAMH 11265 / GT02V1 / F)</name>
    <name type="common">Meliniomyces variabilis</name>
    <dbReference type="NCBI Taxonomy" id="1149755"/>
    <lineage>
        <taxon>Eukaryota</taxon>
        <taxon>Fungi</taxon>
        <taxon>Dikarya</taxon>
        <taxon>Ascomycota</taxon>
        <taxon>Pezizomycotina</taxon>
        <taxon>Leotiomycetes</taxon>
        <taxon>Helotiales</taxon>
        <taxon>Hyaloscyphaceae</taxon>
        <taxon>Hyaloscypha</taxon>
        <taxon>Hyaloscypha variabilis</taxon>
    </lineage>
</organism>
<sequence>MFDNDLEIAGGFLMLSCDKLSRPISTCPPHQLLLSDERSGSLYPQRSHLRNISNEISGASSRWIIAHLKLRFNQTSDELRIGAIRRPSRTIFGRSNSEQEDHSCLVLVTCIPSPVACITCFVYFHSKRPSVHCLENIASEPRASLQVWCIIICLSFIHRRRFCFPGKHVFRYQISSSKVL</sequence>
<dbReference type="EMBL" id="KZ613951">
    <property type="protein sequence ID" value="PMD36018.1"/>
    <property type="molecule type" value="Genomic_DNA"/>
</dbReference>
<name>A0A2J6RBY2_HYAVF</name>
<keyword evidence="2" id="KW-1185">Reference proteome</keyword>
<dbReference type="AlphaFoldDB" id="A0A2J6RBY2"/>